<feature type="repeat" description="ANK" evidence="3">
    <location>
        <begin position="399"/>
        <end position="431"/>
    </location>
</feature>
<comment type="caution">
    <text evidence="4">The sequence shown here is derived from an EMBL/GenBank/DDBJ whole genome shotgun (WGS) entry which is preliminary data.</text>
</comment>
<evidence type="ECO:0000256" key="3">
    <source>
        <dbReference type="PROSITE-ProRule" id="PRU00023"/>
    </source>
</evidence>
<dbReference type="SUPFAM" id="SSF48403">
    <property type="entry name" value="Ankyrin repeat"/>
    <property type="match status" value="1"/>
</dbReference>
<dbReference type="SMART" id="SM00248">
    <property type="entry name" value="ANK"/>
    <property type="match status" value="7"/>
</dbReference>
<keyword evidence="1" id="KW-0677">Repeat</keyword>
<reference evidence="4" key="1">
    <citation type="submission" date="2022-12" db="EMBL/GenBank/DDBJ databases">
        <authorList>
            <person name="Petersen C."/>
        </authorList>
    </citation>
    <scope>NUCLEOTIDE SEQUENCE</scope>
    <source>
        <strain evidence="4">IBT 35673</strain>
    </source>
</reference>
<feature type="repeat" description="ANK" evidence="3">
    <location>
        <begin position="490"/>
        <end position="522"/>
    </location>
</feature>
<dbReference type="InterPro" id="IPR002110">
    <property type="entry name" value="Ankyrin_rpt"/>
</dbReference>
<evidence type="ECO:0000256" key="2">
    <source>
        <dbReference type="ARBA" id="ARBA00023043"/>
    </source>
</evidence>
<evidence type="ECO:0000256" key="1">
    <source>
        <dbReference type="ARBA" id="ARBA00022737"/>
    </source>
</evidence>
<protein>
    <submittedName>
        <fullName evidence="4">Uncharacterized protein</fullName>
    </submittedName>
</protein>
<dbReference type="PROSITE" id="PS50088">
    <property type="entry name" value="ANK_REPEAT"/>
    <property type="match status" value="2"/>
</dbReference>
<keyword evidence="2 3" id="KW-0040">ANK repeat</keyword>
<dbReference type="Proteomes" id="UP001147695">
    <property type="component" value="Unassembled WGS sequence"/>
</dbReference>
<dbReference type="Pfam" id="PF12796">
    <property type="entry name" value="Ank_2"/>
    <property type="match status" value="3"/>
</dbReference>
<dbReference type="Gene3D" id="1.25.40.20">
    <property type="entry name" value="Ankyrin repeat-containing domain"/>
    <property type="match status" value="3"/>
</dbReference>
<evidence type="ECO:0000313" key="5">
    <source>
        <dbReference type="Proteomes" id="UP001147695"/>
    </source>
</evidence>
<dbReference type="PANTHER" id="PTHR24198">
    <property type="entry name" value="ANKYRIN REPEAT AND PROTEIN KINASE DOMAIN-CONTAINING PROTEIN"/>
    <property type="match status" value="1"/>
</dbReference>
<evidence type="ECO:0000313" key="4">
    <source>
        <dbReference type="EMBL" id="KAJ5327742.1"/>
    </source>
</evidence>
<proteinExistence type="predicted"/>
<dbReference type="PROSITE" id="PS50297">
    <property type="entry name" value="ANK_REP_REGION"/>
    <property type="match status" value="2"/>
</dbReference>
<dbReference type="InterPro" id="IPR036770">
    <property type="entry name" value="Ankyrin_rpt-contain_sf"/>
</dbReference>
<reference evidence="4" key="2">
    <citation type="journal article" date="2023" name="IMA Fungus">
        <title>Comparative genomic study of the Penicillium genus elucidates a diverse pangenome and 15 lateral gene transfer events.</title>
        <authorList>
            <person name="Petersen C."/>
            <person name="Sorensen T."/>
            <person name="Nielsen M.R."/>
            <person name="Sondergaard T.E."/>
            <person name="Sorensen J.L."/>
            <person name="Fitzpatrick D.A."/>
            <person name="Frisvad J.C."/>
            <person name="Nielsen K.L."/>
        </authorList>
    </citation>
    <scope>NUCLEOTIDE SEQUENCE</scope>
    <source>
        <strain evidence="4">IBT 35673</strain>
    </source>
</reference>
<dbReference type="AlphaFoldDB" id="A0A9W9QAF5"/>
<organism evidence="4 5">
    <name type="scientific">Penicillium brevicompactum</name>
    <dbReference type="NCBI Taxonomy" id="5074"/>
    <lineage>
        <taxon>Eukaryota</taxon>
        <taxon>Fungi</taxon>
        <taxon>Dikarya</taxon>
        <taxon>Ascomycota</taxon>
        <taxon>Pezizomycotina</taxon>
        <taxon>Eurotiomycetes</taxon>
        <taxon>Eurotiomycetidae</taxon>
        <taxon>Eurotiales</taxon>
        <taxon>Aspergillaceae</taxon>
        <taxon>Penicillium</taxon>
    </lineage>
</organism>
<name>A0A9W9QAF5_PENBR</name>
<sequence length="618" mass="68305">MIDLSKVRKYISQAGSKCLEGFSSDYSEIHNQIIQNHPQRAHEISSLLQCISLIQRPLRLKTLLALAAPDVKYHIQIAHEGWVRDILTSGFIQTQTLTESSDVLVEFVPQSHKSYLLSGSNGGTEADAVEGHMHFVIAEKLITSLEEYWIHLGRPEGDTQSNIAIHHDQADLVYYALEYWPYHARHCAVYANEIFNIDRVFFSPDSRARMYWMYMGFGASPPEPVTGLDLSQANFLWDQSRLSAVHIAALIGNIPWLKLLVEHFGARLDTVDGFGVTPLQYAALGGHADAVQFLMHSANITAQYGRALWFSVIVGSSSVAQVLVSAGVDVNFHHEVNRDLIDLACTGDDECDDDDDDDDDDAVMEGKPKSLSLLMTAIEGCCADVLKALLSGNANLRPNGRSALCHAAAFGDEETFKVLVDHGASIDDQDNEGASALCNALIRGDTGILRILVEWRAILQGTILYPSPMSESEVYEALLNDPNIHMKDQYGRTALHSAVFAPSQENVKRLLWLGLDPNARDRDGNTPLHAAMGFCLNDLVPMRCLLWDQALDRRVYEEVSRLALWSGHSTREQKHQEAGRLSSLPGMGGTLDIIRLLVMYGASIEATNDAGQSPWSVL</sequence>
<accession>A0A9W9QAF5</accession>
<dbReference type="EMBL" id="JAPZBQ010000005">
    <property type="protein sequence ID" value="KAJ5327742.1"/>
    <property type="molecule type" value="Genomic_DNA"/>
</dbReference>
<gene>
    <name evidence="4" type="ORF">N7452_008132</name>
</gene>
<dbReference type="PANTHER" id="PTHR24198:SF165">
    <property type="entry name" value="ANKYRIN REPEAT-CONTAINING PROTEIN-RELATED"/>
    <property type="match status" value="1"/>
</dbReference>